<evidence type="ECO:0000313" key="7">
    <source>
        <dbReference type="EMBL" id="APL94440.1"/>
    </source>
</evidence>
<dbReference type="InterPro" id="IPR043472">
    <property type="entry name" value="Macro_dom-like"/>
</dbReference>
<dbReference type="KEGG" id="sinb:SIDU_07965"/>
<feature type="domain" description="Cytosol aminopeptidase" evidence="6">
    <location>
        <begin position="310"/>
        <end position="317"/>
    </location>
</feature>
<dbReference type="GO" id="GO:0005737">
    <property type="term" value="C:cytoplasm"/>
    <property type="evidence" value="ECO:0007669"/>
    <property type="project" value="InterPro"/>
</dbReference>
<evidence type="ECO:0000259" key="6">
    <source>
        <dbReference type="PROSITE" id="PS00631"/>
    </source>
</evidence>
<dbReference type="RefSeq" id="WP_007684030.1">
    <property type="nucleotide sequence ID" value="NZ_CP013070.1"/>
</dbReference>
<evidence type="ECO:0000256" key="4">
    <source>
        <dbReference type="ARBA" id="ARBA00022801"/>
    </source>
</evidence>
<dbReference type="Proteomes" id="UP000004550">
    <property type="component" value="Chromosome"/>
</dbReference>
<dbReference type="Gene3D" id="3.40.220.10">
    <property type="entry name" value="Leucine Aminopeptidase, subunit E, domain 1"/>
    <property type="match status" value="1"/>
</dbReference>
<organism evidence="7 8">
    <name type="scientific">Sphingobium indicum (strain DSM 16412 / CCM 7286 / MTCC 6364 / B90A)</name>
    <dbReference type="NCBI Taxonomy" id="861109"/>
    <lineage>
        <taxon>Bacteria</taxon>
        <taxon>Pseudomonadati</taxon>
        <taxon>Pseudomonadota</taxon>
        <taxon>Alphaproteobacteria</taxon>
        <taxon>Sphingomonadales</taxon>
        <taxon>Sphingomonadaceae</taxon>
        <taxon>Sphingobium</taxon>
    </lineage>
</organism>
<evidence type="ECO:0000256" key="1">
    <source>
        <dbReference type="ARBA" id="ARBA00009528"/>
    </source>
</evidence>
<dbReference type="Gene3D" id="3.40.630.10">
    <property type="entry name" value="Zn peptidases"/>
    <property type="match status" value="1"/>
</dbReference>
<keyword evidence="3" id="KW-0645">Protease</keyword>
<evidence type="ECO:0000256" key="5">
    <source>
        <dbReference type="ARBA" id="ARBA00023211"/>
    </source>
</evidence>
<keyword evidence="2 7" id="KW-0031">Aminopeptidase</keyword>
<evidence type="ECO:0000256" key="3">
    <source>
        <dbReference type="ARBA" id="ARBA00022670"/>
    </source>
</evidence>
<dbReference type="PANTHER" id="PTHR11963">
    <property type="entry name" value="LEUCINE AMINOPEPTIDASE-RELATED"/>
    <property type="match status" value="1"/>
</dbReference>
<dbReference type="PANTHER" id="PTHR11963:SF20">
    <property type="entry name" value="PEPTIDASE B"/>
    <property type="match status" value="1"/>
</dbReference>
<dbReference type="EMBL" id="CP013070">
    <property type="protein sequence ID" value="APL94440.1"/>
    <property type="molecule type" value="Genomic_DNA"/>
</dbReference>
<dbReference type="PROSITE" id="PS00631">
    <property type="entry name" value="CYTOSOL_AP"/>
    <property type="match status" value="1"/>
</dbReference>
<keyword evidence="4" id="KW-0378">Hydrolase</keyword>
<name>A0A1L5BND2_SPHIB</name>
<evidence type="ECO:0000256" key="2">
    <source>
        <dbReference type="ARBA" id="ARBA00022438"/>
    </source>
</evidence>
<reference evidence="7 8" key="1">
    <citation type="journal article" date="2012" name="J. Bacteriol.">
        <title>Genome sequence of Sphingobium indicum B90A, a hexachlorocyclohexane-degrading bacterium.</title>
        <authorList>
            <person name="Anand S."/>
            <person name="Sangwan N."/>
            <person name="Lata P."/>
            <person name="Kaur J."/>
            <person name="Dua A."/>
            <person name="Singh A.K."/>
            <person name="Verma M."/>
            <person name="Kaur J."/>
            <person name="Khurana J.P."/>
            <person name="Khurana P."/>
            <person name="Mathur S."/>
            <person name="Lal R."/>
        </authorList>
    </citation>
    <scope>NUCLEOTIDE SEQUENCE [LARGE SCALE GENOMIC DNA]</scope>
    <source>
        <strain evidence="8">DSM 16412 / CCM 7286 / MTCC 6364 / B90A</strain>
    </source>
</reference>
<comment type="similarity">
    <text evidence="1">Belongs to the peptidase M17 family.</text>
</comment>
<dbReference type="InterPro" id="IPR011356">
    <property type="entry name" value="Leucine_aapep/pepB"/>
</dbReference>
<proteinExistence type="inferred from homology"/>
<keyword evidence="5" id="KW-0464">Manganese</keyword>
<dbReference type="InterPro" id="IPR048816">
    <property type="entry name" value="Peptidase_M17_N_1"/>
</dbReference>
<evidence type="ECO:0000313" key="8">
    <source>
        <dbReference type="Proteomes" id="UP000004550"/>
    </source>
</evidence>
<accession>A0A1L5BND2</accession>
<dbReference type="AlphaFoldDB" id="A0A1L5BND2"/>
<dbReference type="GO" id="GO:0006508">
    <property type="term" value="P:proteolysis"/>
    <property type="evidence" value="ECO:0007669"/>
    <property type="project" value="UniProtKB-KW"/>
</dbReference>
<gene>
    <name evidence="7" type="ORF">SIDU_07965</name>
</gene>
<dbReference type="Pfam" id="PF00883">
    <property type="entry name" value="Peptidase_M17"/>
    <property type="match status" value="1"/>
</dbReference>
<dbReference type="GeneID" id="29272889"/>
<sequence length="465" mass="49366">MNDFSDLLKADNNQPARSIRIVDAQGLESWLGSQPERVRALAAAQKFRGKAHEFAILPGEEAADWSVVAGVASAAKLGPWCLARLAEALPEGAYRLAEGAAGAAMLGWLTAQYRFDRYRREENGSGARVLLTAEVAQIDAAARLAEAVALVRDLVNTPAADMGPAELEAATRKVAERFEADCKVTKGDALEHGFPMIHAVGKAADKRFAPRLIELRWGDPGHPKVAVVGKGICFDSGGLDIKPSSAMRLMKKDMGGAAHALALAQLVMGARLPVRLHLLIPAAENAVSGNAFRPGDILRSRKGLTVEIGNTDAEGRLVLGDALALAGEDKPDLIIDYATLTGAARVAVGPDLPALFANDEALAAEMDAAGTAVDDPTWRLPLWDGYAEMLKSDVADINNAGEGGFAGAITAALFLKRFVPDAVPWVHLDTFAWRPASRPGRPKGGEALGLRAAFHMLQARYGRKK</sequence>
<dbReference type="PRINTS" id="PR00481">
    <property type="entry name" value="LAMNOPPTDASE"/>
</dbReference>
<dbReference type="SUPFAM" id="SSF53187">
    <property type="entry name" value="Zn-dependent exopeptidases"/>
    <property type="match status" value="1"/>
</dbReference>
<dbReference type="GO" id="GO:0030145">
    <property type="term" value="F:manganese ion binding"/>
    <property type="evidence" value="ECO:0007669"/>
    <property type="project" value="InterPro"/>
</dbReference>
<protein>
    <submittedName>
        <fullName evidence="7">Aminopeptidase</fullName>
    </submittedName>
</protein>
<dbReference type="Pfam" id="PF21337">
    <property type="entry name" value="Peptidase_M17_N_1"/>
    <property type="match status" value="1"/>
</dbReference>
<dbReference type="GO" id="GO:0070006">
    <property type="term" value="F:metalloaminopeptidase activity"/>
    <property type="evidence" value="ECO:0007669"/>
    <property type="project" value="InterPro"/>
</dbReference>
<dbReference type="CDD" id="cd00433">
    <property type="entry name" value="Peptidase_M17"/>
    <property type="match status" value="1"/>
</dbReference>
<dbReference type="InterPro" id="IPR000819">
    <property type="entry name" value="Peptidase_M17_C"/>
</dbReference>